<dbReference type="OMA" id="QAREDPM"/>
<dbReference type="Proteomes" id="UP001142055">
    <property type="component" value="Chromosome 2"/>
</dbReference>
<dbReference type="PANTHER" id="PTHR35252:SF1">
    <property type="entry name" value="RETINITIS PIGMENTOSA 9 PROTEIN"/>
    <property type="match status" value="1"/>
</dbReference>
<organism evidence="2 3">
    <name type="scientific">Blomia tropicalis</name>
    <name type="common">Mite</name>
    <dbReference type="NCBI Taxonomy" id="40697"/>
    <lineage>
        <taxon>Eukaryota</taxon>
        <taxon>Metazoa</taxon>
        <taxon>Ecdysozoa</taxon>
        <taxon>Arthropoda</taxon>
        <taxon>Chelicerata</taxon>
        <taxon>Arachnida</taxon>
        <taxon>Acari</taxon>
        <taxon>Acariformes</taxon>
        <taxon>Sarcoptiformes</taxon>
        <taxon>Astigmata</taxon>
        <taxon>Glycyphagoidea</taxon>
        <taxon>Echimyopodidae</taxon>
        <taxon>Blomia</taxon>
    </lineage>
</organism>
<feature type="compositionally biased region" description="Low complexity" evidence="1">
    <location>
        <begin position="188"/>
        <end position="211"/>
    </location>
</feature>
<dbReference type="InterPro" id="IPR034585">
    <property type="entry name" value="PAP-1"/>
</dbReference>
<reference evidence="2" key="1">
    <citation type="submission" date="2022-12" db="EMBL/GenBank/DDBJ databases">
        <title>Genome assemblies of Blomia tropicalis.</title>
        <authorList>
            <person name="Cui Y."/>
        </authorList>
    </citation>
    <scope>NUCLEOTIDE SEQUENCE</scope>
    <source>
        <tissue evidence="2">Adult mites</tissue>
    </source>
</reference>
<gene>
    <name evidence="2" type="ORF">RDWZM_007225</name>
</gene>
<dbReference type="AlphaFoldDB" id="A0A9Q0M9Y1"/>
<sequence>MISSKKTTSDNSKDKKKVDTKLLNVLKHYDLFYEQQPTSTIKQNSVEPRPEDAIPDTVENSAAREFLAKAPTKGLWMPLGKEVKVMKCWRCKIYGHRSGDKECPMFMSGNQKAEQFRHSHEDPMYNYVKESEMRQKVEKVEMLKKLLQEISPSSSPSSSKSKSKKMKRKSSKKSGNSSKRRREDSSNSEDSSSPTTSTSKSSSSQSTLSSSSEDDKRQKRKSKHKKTKSHRHKLKKRKHKH</sequence>
<evidence type="ECO:0000313" key="2">
    <source>
        <dbReference type="EMBL" id="KAJ6221413.1"/>
    </source>
</evidence>
<accession>A0A9Q0M9Y1</accession>
<proteinExistence type="predicted"/>
<feature type="region of interest" description="Disordered" evidence="1">
    <location>
        <begin position="147"/>
        <end position="241"/>
    </location>
</feature>
<evidence type="ECO:0000313" key="3">
    <source>
        <dbReference type="Proteomes" id="UP001142055"/>
    </source>
</evidence>
<dbReference type="PANTHER" id="PTHR35252">
    <property type="entry name" value="RETINITIS PIGMENTOSA 9 PROTEIN"/>
    <property type="match status" value="1"/>
</dbReference>
<dbReference type="EMBL" id="JAPWDV010000002">
    <property type="protein sequence ID" value="KAJ6221413.1"/>
    <property type="molecule type" value="Genomic_DNA"/>
</dbReference>
<dbReference type="GO" id="GO:0008380">
    <property type="term" value="P:RNA splicing"/>
    <property type="evidence" value="ECO:0007669"/>
    <property type="project" value="InterPro"/>
</dbReference>
<protein>
    <submittedName>
        <fullName evidence="2">Uncharacterized protein</fullName>
    </submittedName>
</protein>
<keyword evidence="3" id="KW-1185">Reference proteome</keyword>
<name>A0A9Q0M9Y1_BLOTA</name>
<evidence type="ECO:0000256" key="1">
    <source>
        <dbReference type="SAM" id="MobiDB-lite"/>
    </source>
</evidence>
<feature type="compositionally biased region" description="Basic residues" evidence="1">
    <location>
        <begin position="161"/>
        <end position="172"/>
    </location>
</feature>
<feature type="compositionally biased region" description="Low complexity" evidence="1">
    <location>
        <begin position="148"/>
        <end position="160"/>
    </location>
</feature>
<feature type="compositionally biased region" description="Basic residues" evidence="1">
    <location>
        <begin position="218"/>
        <end position="241"/>
    </location>
</feature>
<comment type="caution">
    <text evidence="2">The sequence shown here is derived from an EMBL/GenBank/DDBJ whole genome shotgun (WGS) entry which is preliminary data.</text>
</comment>